<name>A0A9D4QTK6_DREPO</name>
<keyword evidence="2" id="KW-1185">Reference proteome</keyword>
<sequence>MTGAWACNYEAHRIERSCLGFATTVSGVIVVARSLTDNCCSMLKGAPFLGTRKH</sequence>
<comment type="caution">
    <text evidence="1">The sequence shown here is derived from an EMBL/GenBank/DDBJ whole genome shotgun (WGS) entry which is preliminary data.</text>
</comment>
<dbReference type="EMBL" id="JAIWYP010000004">
    <property type="protein sequence ID" value="KAH3842969.1"/>
    <property type="molecule type" value="Genomic_DNA"/>
</dbReference>
<evidence type="ECO:0000313" key="1">
    <source>
        <dbReference type="EMBL" id="KAH3842969.1"/>
    </source>
</evidence>
<reference evidence="1" key="2">
    <citation type="submission" date="2020-11" db="EMBL/GenBank/DDBJ databases">
        <authorList>
            <person name="McCartney M.A."/>
            <person name="Auch B."/>
            <person name="Kono T."/>
            <person name="Mallez S."/>
            <person name="Becker A."/>
            <person name="Gohl D.M."/>
            <person name="Silverstein K.A.T."/>
            <person name="Koren S."/>
            <person name="Bechman K.B."/>
            <person name="Herman A."/>
            <person name="Abrahante J.E."/>
            <person name="Garbe J."/>
        </authorList>
    </citation>
    <scope>NUCLEOTIDE SEQUENCE</scope>
    <source>
        <strain evidence="1">Duluth1</strain>
        <tissue evidence="1">Whole animal</tissue>
    </source>
</reference>
<accession>A0A9D4QTK6</accession>
<dbReference type="AlphaFoldDB" id="A0A9D4QTK6"/>
<gene>
    <name evidence="1" type="ORF">DPMN_116475</name>
</gene>
<dbReference type="Proteomes" id="UP000828390">
    <property type="component" value="Unassembled WGS sequence"/>
</dbReference>
<reference evidence="1" key="1">
    <citation type="journal article" date="2019" name="bioRxiv">
        <title>The Genome of the Zebra Mussel, Dreissena polymorpha: A Resource for Invasive Species Research.</title>
        <authorList>
            <person name="McCartney M.A."/>
            <person name="Auch B."/>
            <person name="Kono T."/>
            <person name="Mallez S."/>
            <person name="Zhang Y."/>
            <person name="Obille A."/>
            <person name="Becker A."/>
            <person name="Abrahante J.E."/>
            <person name="Garbe J."/>
            <person name="Badalamenti J.P."/>
            <person name="Herman A."/>
            <person name="Mangelson H."/>
            <person name="Liachko I."/>
            <person name="Sullivan S."/>
            <person name="Sone E.D."/>
            <person name="Koren S."/>
            <person name="Silverstein K.A.T."/>
            <person name="Beckman K.B."/>
            <person name="Gohl D.M."/>
        </authorList>
    </citation>
    <scope>NUCLEOTIDE SEQUENCE</scope>
    <source>
        <strain evidence="1">Duluth1</strain>
        <tissue evidence="1">Whole animal</tissue>
    </source>
</reference>
<protein>
    <submittedName>
        <fullName evidence="1">Uncharacterized protein</fullName>
    </submittedName>
</protein>
<evidence type="ECO:0000313" key="2">
    <source>
        <dbReference type="Proteomes" id="UP000828390"/>
    </source>
</evidence>
<proteinExistence type="predicted"/>
<organism evidence="1 2">
    <name type="scientific">Dreissena polymorpha</name>
    <name type="common">Zebra mussel</name>
    <name type="synonym">Mytilus polymorpha</name>
    <dbReference type="NCBI Taxonomy" id="45954"/>
    <lineage>
        <taxon>Eukaryota</taxon>
        <taxon>Metazoa</taxon>
        <taxon>Spiralia</taxon>
        <taxon>Lophotrochozoa</taxon>
        <taxon>Mollusca</taxon>
        <taxon>Bivalvia</taxon>
        <taxon>Autobranchia</taxon>
        <taxon>Heteroconchia</taxon>
        <taxon>Euheterodonta</taxon>
        <taxon>Imparidentia</taxon>
        <taxon>Neoheterodontei</taxon>
        <taxon>Myida</taxon>
        <taxon>Dreissenoidea</taxon>
        <taxon>Dreissenidae</taxon>
        <taxon>Dreissena</taxon>
    </lineage>
</organism>